<organism evidence="1 2">
    <name type="scientific">Ceriporiopsis subvermispora (strain B)</name>
    <name type="common">White-rot fungus</name>
    <name type="synonym">Gelatoporia subvermispora</name>
    <dbReference type="NCBI Taxonomy" id="914234"/>
    <lineage>
        <taxon>Eukaryota</taxon>
        <taxon>Fungi</taxon>
        <taxon>Dikarya</taxon>
        <taxon>Basidiomycota</taxon>
        <taxon>Agaricomycotina</taxon>
        <taxon>Agaricomycetes</taxon>
        <taxon>Polyporales</taxon>
        <taxon>Gelatoporiaceae</taxon>
        <taxon>Gelatoporia</taxon>
    </lineage>
</organism>
<gene>
    <name evidence="1" type="ORF">CERSUDRAFT_114102</name>
</gene>
<dbReference type="Proteomes" id="UP000016930">
    <property type="component" value="Unassembled WGS sequence"/>
</dbReference>
<keyword evidence="2" id="KW-1185">Reference proteome</keyword>
<protein>
    <submittedName>
        <fullName evidence="1">Uncharacterized protein</fullName>
    </submittedName>
</protein>
<reference evidence="1 2" key="1">
    <citation type="journal article" date="2012" name="Proc. Natl. Acad. Sci. U.S.A.">
        <title>Comparative genomics of Ceriporiopsis subvermispora and Phanerochaete chrysosporium provide insight into selective ligninolysis.</title>
        <authorList>
            <person name="Fernandez-Fueyo E."/>
            <person name="Ruiz-Duenas F.J."/>
            <person name="Ferreira P."/>
            <person name="Floudas D."/>
            <person name="Hibbett D.S."/>
            <person name="Canessa P."/>
            <person name="Larrondo L.F."/>
            <person name="James T.Y."/>
            <person name="Seelenfreund D."/>
            <person name="Lobos S."/>
            <person name="Polanco R."/>
            <person name="Tello M."/>
            <person name="Honda Y."/>
            <person name="Watanabe T."/>
            <person name="Watanabe T."/>
            <person name="Ryu J.S."/>
            <person name="Kubicek C.P."/>
            <person name="Schmoll M."/>
            <person name="Gaskell J."/>
            <person name="Hammel K.E."/>
            <person name="St John F.J."/>
            <person name="Vanden Wymelenberg A."/>
            <person name="Sabat G."/>
            <person name="Splinter BonDurant S."/>
            <person name="Syed K."/>
            <person name="Yadav J.S."/>
            <person name="Doddapaneni H."/>
            <person name="Subramanian V."/>
            <person name="Lavin J.L."/>
            <person name="Oguiza J.A."/>
            <person name="Perez G."/>
            <person name="Pisabarro A.G."/>
            <person name="Ramirez L."/>
            <person name="Santoyo F."/>
            <person name="Master E."/>
            <person name="Coutinho P.M."/>
            <person name="Henrissat B."/>
            <person name="Lombard V."/>
            <person name="Magnuson J.K."/>
            <person name="Kuees U."/>
            <person name="Hori C."/>
            <person name="Igarashi K."/>
            <person name="Samejima M."/>
            <person name="Held B.W."/>
            <person name="Barry K.W."/>
            <person name="LaButti K.M."/>
            <person name="Lapidus A."/>
            <person name="Lindquist E.A."/>
            <person name="Lucas S.M."/>
            <person name="Riley R."/>
            <person name="Salamov A.A."/>
            <person name="Hoffmeister D."/>
            <person name="Schwenk D."/>
            <person name="Hadar Y."/>
            <person name="Yarden O."/>
            <person name="de Vries R.P."/>
            <person name="Wiebenga A."/>
            <person name="Stenlid J."/>
            <person name="Eastwood D."/>
            <person name="Grigoriev I.V."/>
            <person name="Berka R.M."/>
            <person name="Blanchette R.A."/>
            <person name="Kersten P."/>
            <person name="Martinez A.T."/>
            <person name="Vicuna R."/>
            <person name="Cullen D."/>
        </authorList>
    </citation>
    <scope>NUCLEOTIDE SEQUENCE [LARGE SCALE GENOMIC DNA]</scope>
    <source>
        <strain evidence="1 2">B</strain>
    </source>
</reference>
<name>M2RF89_CERS8</name>
<evidence type="ECO:0000313" key="1">
    <source>
        <dbReference type="EMBL" id="EMD37461.1"/>
    </source>
</evidence>
<accession>M2RF89</accession>
<sequence>MCSCGSRAQSCSTPMSKLGDRLVLLLEQMRQERRMEHDVHGTERDVHMRAHVAQRKNAARTADARGAKPRWISGITGAVRANGLQHGDLLNLRQRRRCREGTTVAMAGRCGAAHGECYSRLGSSREGTAALAAQWA</sequence>
<dbReference type="HOGENOM" id="CLU_1875194_0_0_1"/>
<dbReference type="AlphaFoldDB" id="M2RF89"/>
<evidence type="ECO:0000313" key="2">
    <source>
        <dbReference type="Proteomes" id="UP000016930"/>
    </source>
</evidence>
<dbReference type="EMBL" id="KB445796">
    <property type="protein sequence ID" value="EMD37461.1"/>
    <property type="molecule type" value="Genomic_DNA"/>
</dbReference>
<proteinExistence type="predicted"/>